<dbReference type="PANTHER" id="PTHR38116:SF5">
    <property type="entry name" value="BZIP DOMAIN-CONTAINING PROTEIN"/>
    <property type="match status" value="1"/>
</dbReference>
<dbReference type="CDD" id="cd14688">
    <property type="entry name" value="bZIP_YAP"/>
    <property type="match status" value="1"/>
</dbReference>
<dbReference type="InterPro" id="IPR021833">
    <property type="entry name" value="DUF3425"/>
</dbReference>
<evidence type="ECO:0008006" key="4">
    <source>
        <dbReference type="Google" id="ProtNLM"/>
    </source>
</evidence>
<sequence>MVQDRIRVPQLSTNTSQPFQNGSGSSAIKKKVVRRDPEKRRMQNRLAQQIYREKQRKRIQELERRAAEHDTEVKDSDRPIEEVHPVGYSSTTRSTGGFLLDAETIDPSDLYNGHETTVSHQSTTHVETWDSDIIYEDFDKWLIANPIYDEHTTPAVFFNCGCPTLHVPNTSMEVLLPVIPNPYKNNLQIDIICIISAMLENCLSLGITRSMYCAEEAVSPFFRAHVQEDPSSQAIVASVQRGARGLHFDLRPTQTQIVTDHHPFIDAIPFKEVRDNIIKYMNSDDEDEFFHDSLNHLTCWGGINGAHTGTPWDARSWEATEEFIQKWSNIVGGEEGELARNSQWWRSLRGERTITEIM</sequence>
<gene>
    <name evidence="2" type="ORF">FIE12Z_4931</name>
</gene>
<protein>
    <recommendedName>
        <fullName evidence="4">BZIP domain-containing protein</fullName>
    </recommendedName>
</protein>
<dbReference type="Proteomes" id="UP000265631">
    <property type="component" value="Unassembled WGS sequence"/>
</dbReference>
<reference evidence="2 3" key="1">
    <citation type="journal article" date="2018" name="PLoS Pathog.">
        <title>Evolution of structural diversity of trichothecenes, a family of toxins produced by plant pathogenic and entomopathogenic fungi.</title>
        <authorList>
            <person name="Proctor R.H."/>
            <person name="McCormick S.P."/>
            <person name="Kim H.S."/>
            <person name="Cardoza R.E."/>
            <person name="Stanley A.M."/>
            <person name="Lindo L."/>
            <person name="Kelly A."/>
            <person name="Brown D.W."/>
            <person name="Lee T."/>
            <person name="Vaughan M.M."/>
            <person name="Alexander N.J."/>
            <person name="Busman M."/>
            <person name="Gutierrez S."/>
        </authorList>
    </citation>
    <scope>NUCLEOTIDE SEQUENCE [LARGE SCALE GENOMIC DNA]</scope>
    <source>
        <strain evidence="2 3">NRRL 13405</strain>
    </source>
</reference>
<name>A0A395MT95_9HYPO</name>
<organism evidence="2 3">
    <name type="scientific">Fusarium flagelliforme</name>
    <dbReference type="NCBI Taxonomy" id="2675880"/>
    <lineage>
        <taxon>Eukaryota</taxon>
        <taxon>Fungi</taxon>
        <taxon>Dikarya</taxon>
        <taxon>Ascomycota</taxon>
        <taxon>Pezizomycotina</taxon>
        <taxon>Sordariomycetes</taxon>
        <taxon>Hypocreomycetidae</taxon>
        <taxon>Hypocreales</taxon>
        <taxon>Nectriaceae</taxon>
        <taxon>Fusarium</taxon>
        <taxon>Fusarium incarnatum-equiseti species complex</taxon>
    </lineage>
</organism>
<proteinExistence type="predicted"/>
<dbReference type="EMBL" id="PXXK01000127">
    <property type="protein sequence ID" value="RFN50815.1"/>
    <property type="molecule type" value="Genomic_DNA"/>
</dbReference>
<keyword evidence="3" id="KW-1185">Reference proteome</keyword>
<accession>A0A395MT95</accession>
<evidence type="ECO:0000313" key="3">
    <source>
        <dbReference type="Proteomes" id="UP000265631"/>
    </source>
</evidence>
<dbReference type="InterPro" id="IPR046347">
    <property type="entry name" value="bZIP_sf"/>
</dbReference>
<comment type="caution">
    <text evidence="2">The sequence shown here is derived from an EMBL/GenBank/DDBJ whole genome shotgun (WGS) entry which is preliminary data.</text>
</comment>
<dbReference type="OrthoDB" id="5973539at2759"/>
<dbReference type="SUPFAM" id="SSF57959">
    <property type="entry name" value="Leucine zipper domain"/>
    <property type="match status" value="1"/>
</dbReference>
<dbReference type="PANTHER" id="PTHR38116">
    <property type="entry name" value="CHROMOSOME 7, WHOLE GENOME SHOTGUN SEQUENCE"/>
    <property type="match status" value="1"/>
</dbReference>
<evidence type="ECO:0000313" key="2">
    <source>
        <dbReference type="EMBL" id="RFN50815.1"/>
    </source>
</evidence>
<evidence type="ECO:0000256" key="1">
    <source>
        <dbReference type="SAM" id="MobiDB-lite"/>
    </source>
</evidence>
<feature type="region of interest" description="Disordered" evidence="1">
    <location>
        <begin position="1"/>
        <end position="42"/>
    </location>
</feature>
<dbReference type="GO" id="GO:0003700">
    <property type="term" value="F:DNA-binding transcription factor activity"/>
    <property type="evidence" value="ECO:0007669"/>
    <property type="project" value="InterPro"/>
</dbReference>
<dbReference type="Gene3D" id="1.20.5.170">
    <property type="match status" value="1"/>
</dbReference>
<dbReference type="Pfam" id="PF11905">
    <property type="entry name" value="DUF3425"/>
    <property type="match status" value="1"/>
</dbReference>
<dbReference type="AlphaFoldDB" id="A0A395MT95"/>
<feature type="compositionally biased region" description="Polar residues" evidence="1">
    <location>
        <begin position="10"/>
        <end position="26"/>
    </location>
</feature>